<comment type="cofactor">
    <cofactor evidence="7">
        <name>Mg(2+)</name>
        <dbReference type="ChEBI" id="CHEBI:18420"/>
    </cofactor>
    <cofactor evidence="7">
        <name>Mn(2+)</name>
        <dbReference type="ChEBI" id="CHEBI:29035"/>
    </cofactor>
    <text evidence="7">Probably binds two magnesium or manganese ions per subunit.</text>
</comment>
<dbReference type="PROSITE" id="PS00728">
    <property type="entry name" value="AP_NUCLEASE_F1_3"/>
    <property type="match status" value="1"/>
</dbReference>
<sequence length="265" mass="29748">MKLATWNVNSLKVRLPQVLEWLGTSGVDVLCLQELKMPHDKFPLAEFEAIGYQACWAGQKTYNGVAVISRDPARSVQINMPGFPDDHQRLIAATLPSPQGDIRVVSVYCPNGQAVGSDKYTYKLAWFAALREWLVTELAAHPRMVVLGDYNVAPADADVHDPAKWEGDILVSPSEREAFEALLSLGFTDAFRHFPQEEKMFSWWDYRRMAFRRNAGLRIDHALVSSALLPFCAACEIDKGPRRNEQPSDHTPVIVTLDLPVEKEA</sequence>
<dbReference type="Gene3D" id="3.60.10.10">
    <property type="entry name" value="Endonuclease/exonuclease/phosphatase"/>
    <property type="match status" value="1"/>
</dbReference>
<dbReference type="PANTHER" id="PTHR43250:SF2">
    <property type="entry name" value="EXODEOXYRIBONUCLEASE III"/>
    <property type="match status" value="1"/>
</dbReference>
<evidence type="ECO:0000256" key="3">
    <source>
        <dbReference type="ARBA" id="ARBA00022723"/>
    </source>
</evidence>
<dbReference type="PROSITE" id="PS51435">
    <property type="entry name" value="AP_NUCLEASE_F1_4"/>
    <property type="match status" value="1"/>
</dbReference>
<evidence type="ECO:0000256" key="4">
    <source>
        <dbReference type="ARBA" id="ARBA00022801"/>
    </source>
</evidence>
<feature type="binding site" evidence="7">
    <location>
        <position position="7"/>
    </location>
    <ligand>
        <name>Mg(2+)</name>
        <dbReference type="ChEBI" id="CHEBI:18420"/>
        <label>1</label>
    </ligand>
</feature>
<dbReference type="SUPFAM" id="SSF56219">
    <property type="entry name" value="DNase I-like"/>
    <property type="match status" value="1"/>
</dbReference>
<organism evidence="10 11">
    <name type="scientific">Neopusillimonas maritima</name>
    <dbReference type="NCBI Taxonomy" id="2026239"/>
    <lineage>
        <taxon>Bacteria</taxon>
        <taxon>Pseudomonadati</taxon>
        <taxon>Pseudomonadota</taxon>
        <taxon>Betaproteobacteria</taxon>
        <taxon>Burkholderiales</taxon>
        <taxon>Alcaligenaceae</taxon>
        <taxon>Neopusillimonas</taxon>
    </lineage>
</organism>
<evidence type="ECO:0000256" key="5">
    <source>
        <dbReference type="ARBA" id="ARBA00022842"/>
    </source>
</evidence>
<dbReference type="GO" id="GO:0008311">
    <property type="term" value="F:double-stranded DNA 3'-5' DNA exonuclease activity"/>
    <property type="evidence" value="ECO:0007669"/>
    <property type="project" value="InterPro"/>
</dbReference>
<dbReference type="GO" id="GO:0003677">
    <property type="term" value="F:DNA binding"/>
    <property type="evidence" value="ECO:0007669"/>
    <property type="project" value="InterPro"/>
</dbReference>
<feature type="site" description="Interaction with DNA substrate" evidence="8">
    <location>
        <position position="250"/>
    </location>
</feature>
<feature type="active site" evidence="6">
    <location>
        <position position="108"/>
    </location>
</feature>
<evidence type="ECO:0000256" key="6">
    <source>
        <dbReference type="PIRSR" id="PIRSR604808-1"/>
    </source>
</evidence>
<feature type="domain" description="Endonuclease/exonuclease/phosphatase" evidence="9">
    <location>
        <begin position="4"/>
        <end position="250"/>
    </location>
</feature>
<comment type="similarity">
    <text evidence="2">Belongs to the DNA repair enzymes AP/ExoA family.</text>
</comment>
<dbReference type="Proteomes" id="UP000266206">
    <property type="component" value="Unassembled WGS sequence"/>
</dbReference>
<dbReference type="GO" id="GO:0046872">
    <property type="term" value="F:metal ion binding"/>
    <property type="evidence" value="ECO:0007669"/>
    <property type="project" value="UniProtKB-KW"/>
</dbReference>
<gene>
    <name evidence="10" type="primary">xth</name>
    <name evidence="10" type="ORF">CJP73_04925</name>
</gene>
<evidence type="ECO:0000313" key="11">
    <source>
        <dbReference type="Proteomes" id="UP000266206"/>
    </source>
</evidence>
<keyword evidence="7" id="KW-0464">Manganese</keyword>
<protein>
    <submittedName>
        <fullName evidence="10">Exodeoxyribonuclease III</fullName>
    </submittedName>
</protein>
<feature type="site" description="Transition state stabilizer" evidence="8">
    <location>
        <position position="151"/>
    </location>
</feature>
<evidence type="ECO:0000256" key="8">
    <source>
        <dbReference type="PIRSR" id="PIRSR604808-3"/>
    </source>
</evidence>
<dbReference type="EMBL" id="NQYH01000002">
    <property type="protein sequence ID" value="RIY41788.1"/>
    <property type="molecule type" value="Genomic_DNA"/>
</dbReference>
<dbReference type="InterPro" id="IPR020848">
    <property type="entry name" value="AP_endonuclease_F1_CS"/>
</dbReference>
<keyword evidence="4" id="KW-0378">Hydrolase</keyword>
<name>A0A3A1YX91_9BURK</name>
<dbReference type="InterPro" id="IPR005135">
    <property type="entry name" value="Endo/exonuclease/phosphatase"/>
</dbReference>
<evidence type="ECO:0000256" key="1">
    <source>
        <dbReference type="ARBA" id="ARBA00001936"/>
    </source>
</evidence>
<dbReference type="InterPro" id="IPR037493">
    <property type="entry name" value="ExoIII-like"/>
</dbReference>
<dbReference type="InterPro" id="IPR036691">
    <property type="entry name" value="Endo/exonu/phosph_ase_sf"/>
</dbReference>
<feature type="active site" description="Proton acceptor" evidence="6">
    <location>
        <position position="250"/>
    </location>
</feature>
<feature type="active site" description="Proton donor/acceptor" evidence="6">
    <location>
        <position position="149"/>
    </location>
</feature>
<comment type="caution">
    <text evidence="10">The sequence shown here is derived from an EMBL/GenBank/DDBJ whole genome shotgun (WGS) entry which is preliminary data.</text>
</comment>
<dbReference type="PANTHER" id="PTHR43250">
    <property type="entry name" value="EXODEOXYRIBONUCLEASE III"/>
    <property type="match status" value="1"/>
</dbReference>
<dbReference type="GO" id="GO:0006281">
    <property type="term" value="P:DNA repair"/>
    <property type="evidence" value="ECO:0007669"/>
    <property type="project" value="InterPro"/>
</dbReference>
<reference evidence="10 11" key="1">
    <citation type="submission" date="2017-08" db="EMBL/GenBank/DDBJ databases">
        <title>Pusillimonas indicus sp. nov., a member of the family Alcaligenaceae isolated from surface seawater.</title>
        <authorList>
            <person name="Li J."/>
        </authorList>
    </citation>
    <scope>NUCLEOTIDE SEQUENCE [LARGE SCALE GENOMIC DNA]</scope>
    <source>
        <strain evidence="10 11">L52-1-41</strain>
    </source>
</reference>
<proteinExistence type="inferred from homology"/>
<accession>A0A3A1YX91</accession>
<dbReference type="OrthoDB" id="9803914at2"/>
<dbReference type="AlphaFoldDB" id="A0A3A1YX91"/>
<dbReference type="Pfam" id="PF03372">
    <property type="entry name" value="Exo_endo_phos"/>
    <property type="match status" value="1"/>
</dbReference>
<evidence type="ECO:0000256" key="2">
    <source>
        <dbReference type="ARBA" id="ARBA00007092"/>
    </source>
</evidence>
<evidence type="ECO:0000259" key="9">
    <source>
        <dbReference type="Pfam" id="PF03372"/>
    </source>
</evidence>
<feature type="binding site" evidence="7">
    <location>
        <position position="149"/>
    </location>
    <ligand>
        <name>Mg(2+)</name>
        <dbReference type="ChEBI" id="CHEBI:18420"/>
        <label>1</label>
    </ligand>
</feature>
<keyword evidence="3 7" id="KW-0479">Metal-binding</keyword>
<feature type="binding site" evidence="7">
    <location>
        <position position="250"/>
    </location>
    <ligand>
        <name>Mg(2+)</name>
        <dbReference type="ChEBI" id="CHEBI:18420"/>
        <label>1</label>
    </ligand>
</feature>
<feature type="binding site" evidence="7">
    <location>
        <position position="34"/>
    </location>
    <ligand>
        <name>Mg(2+)</name>
        <dbReference type="ChEBI" id="CHEBI:18420"/>
        <label>1</label>
    </ligand>
</feature>
<dbReference type="NCBIfam" id="TIGR00633">
    <property type="entry name" value="xth"/>
    <property type="match status" value="1"/>
</dbReference>
<dbReference type="RefSeq" id="WP_119515659.1">
    <property type="nucleotide sequence ID" value="NZ_NQYH01000002.1"/>
</dbReference>
<dbReference type="NCBIfam" id="TIGR00195">
    <property type="entry name" value="exoDNase_III"/>
    <property type="match status" value="1"/>
</dbReference>
<feature type="site" description="Important for catalytic activity" evidence="8">
    <location>
        <position position="220"/>
    </location>
</feature>
<dbReference type="GO" id="GO:0004519">
    <property type="term" value="F:endonuclease activity"/>
    <property type="evidence" value="ECO:0007669"/>
    <property type="project" value="InterPro"/>
</dbReference>
<comment type="cofactor">
    <cofactor evidence="1">
        <name>Mn(2+)</name>
        <dbReference type="ChEBI" id="CHEBI:29035"/>
    </cofactor>
</comment>
<evidence type="ECO:0000256" key="7">
    <source>
        <dbReference type="PIRSR" id="PIRSR604808-2"/>
    </source>
</evidence>
<dbReference type="CDD" id="cd09086">
    <property type="entry name" value="ExoIII-like_AP-endo"/>
    <property type="match status" value="1"/>
</dbReference>
<evidence type="ECO:0000313" key="10">
    <source>
        <dbReference type="EMBL" id="RIY41788.1"/>
    </source>
</evidence>
<keyword evidence="5 7" id="KW-0460">Magnesium</keyword>
<feature type="binding site" evidence="7">
    <location>
        <position position="249"/>
    </location>
    <ligand>
        <name>Mg(2+)</name>
        <dbReference type="ChEBI" id="CHEBI:18420"/>
        <label>1</label>
    </ligand>
</feature>
<dbReference type="InterPro" id="IPR004808">
    <property type="entry name" value="AP_endonuc_1"/>
</dbReference>
<feature type="binding site" evidence="7">
    <location>
        <position position="151"/>
    </location>
    <ligand>
        <name>Mg(2+)</name>
        <dbReference type="ChEBI" id="CHEBI:18420"/>
        <label>1</label>
    </ligand>
</feature>